<accession>A0A9X1M759</accession>
<gene>
    <name evidence="15" type="primary">pknB</name>
    <name evidence="15" type="ORF">LJ755_04610</name>
    <name evidence="16" type="ORF">MUK71_00100</name>
</gene>
<feature type="binding site" evidence="10">
    <location>
        <position position="51"/>
    </location>
    <ligand>
        <name>ATP</name>
        <dbReference type="ChEBI" id="CHEBI:30616"/>
    </ligand>
</feature>
<feature type="compositionally biased region" description="Polar residues" evidence="11">
    <location>
        <begin position="511"/>
        <end position="522"/>
    </location>
</feature>
<evidence type="ECO:0000256" key="10">
    <source>
        <dbReference type="PROSITE-ProRule" id="PRU10141"/>
    </source>
</evidence>
<evidence type="ECO:0000256" key="12">
    <source>
        <dbReference type="SAM" id="Phobius"/>
    </source>
</evidence>
<evidence type="ECO:0000256" key="2">
    <source>
        <dbReference type="ARBA" id="ARBA00022527"/>
    </source>
</evidence>
<evidence type="ECO:0000313" key="17">
    <source>
        <dbReference type="Proteomes" id="UP000829758"/>
    </source>
</evidence>
<keyword evidence="6 15" id="KW-0418">Kinase</keyword>
<dbReference type="SUPFAM" id="SSF56112">
    <property type="entry name" value="Protein kinase-like (PK-like)"/>
    <property type="match status" value="1"/>
</dbReference>
<dbReference type="GO" id="GO:0005524">
    <property type="term" value="F:ATP binding"/>
    <property type="evidence" value="ECO:0007669"/>
    <property type="project" value="UniProtKB-UniRule"/>
</dbReference>
<evidence type="ECO:0000256" key="5">
    <source>
        <dbReference type="ARBA" id="ARBA00022741"/>
    </source>
</evidence>
<feature type="region of interest" description="Disordered" evidence="11">
    <location>
        <begin position="616"/>
        <end position="646"/>
    </location>
</feature>
<dbReference type="CDD" id="cd06577">
    <property type="entry name" value="PASTA_pknB"/>
    <property type="match status" value="3"/>
</dbReference>
<name>A0A9X1M759_9MICC</name>
<keyword evidence="5 10" id="KW-0547">Nucleotide-binding</keyword>
<dbReference type="RefSeq" id="WP_227903135.1">
    <property type="nucleotide sequence ID" value="NZ_CP094984.1"/>
</dbReference>
<dbReference type="PANTHER" id="PTHR43289">
    <property type="entry name" value="MITOGEN-ACTIVATED PROTEIN KINASE KINASE KINASE 20-RELATED"/>
    <property type="match status" value="1"/>
</dbReference>
<dbReference type="AlphaFoldDB" id="A0A9X1M759"/>
<evidence type="ECO:0000256" key="3">
    <source>
        <dbReference type="ARBA" id="ARBA00022679"/>
    </source>
</evidence>
<dbReference type="InterPro" id="IPR000719">
    <property type="entry name" value="Prot_kinase_dom"/>
</dbReference>
<dbReference type="PROSITE" id="PS00108">
    <property type="entry name" value="PROTEIN_KINASE_ST"/>
    <property type="match status" value="1"/>
</dbReference>
<dbReference type="Gene3D" id="1.10.510.10">
    <property type="entry name" value="Transferase(Phosphotransferase) domain 1"/>
    <property type="match status" value="1"/>
</dbReference>
<dbReference type="Pfam" id="PF03793">
    <property type="entry name" value="PASTA"/>
    <property type="match status" value="3"/>
</dbReference>
<feature type="compositionally biased region" description="Low complexity" evidence="11">
    <location>
        <begin position="629"/>
        <end position="646"/>
    </location>
</feature>
<sequence length="646" mass="67533">MSADFLRGQPTLNTDNVLNGRYEVGELIGRGGMADVYLGRDIRLGRTVAIKVLRPDLARDPLFQSRFRREAQAVAGLNHPSVVSVYDTGDQESPATRDDVRLPYIVMEYVPGRTLRDLIKGGELTIDRSVEYVLGVLAALDYSHRSGIVHRDIKPANVMVTTDGGVKVMDFGIARAMADSAATMTQTQAVIGTAQYLSPEQARGETVDARSDLYSAACLFFELLTGRPPFVGESPVSVAYQHVREQPVAASSLNPEVPAALDSILERGLAKDRNHRYQTAREFREALLAVRDGGPATAATQAISVPAGDRSGGEGQAGSTGPVTEAVSSEPVEEPRTRAMAKVLAGGSLTADGNHDDSDGEDHPALAIGSTGDRDPQQKARRTAWTTVFVVLLVLVLGVVGFVGWNTLNAEPPAPPTAVMPAVEEKSQTDAMNAIIEAGFGPPTITEEYSGDVASGLAIRTSPAAGAKVPLEESVTLFVSKGPSSAVIPENLAGMTESAARDALRSLNLKGGTTTEADSSTVPDGRVLGTEPAAGTSVPVGSEVDIVLSNGLVSVPDVLGMPAEQAEETLLGPDFLLTPKLTEVESADAEPGTVIEQSVAPGTKIAPSSTVFLSVAKAPAPEESPSPSPSASSTPASTSASQGRRR</sequence>
<dbReference type="Pfam" id="PF00069">
    <property type="entry name" value="Pkinase"/>
    <property type="match status" value="1"/>
</dbReference>
<keyword evidence="2" id="KW-0723">Serine/threonine-protein kinase</keyword>
<dbReference type="EC" id="2.7.11.1" evidence="1"/>
<dbReference type="EMBL" id="JAJFZT010000002">
    <property type="protein sequence ID" value="MCC3272010.1"/>
    <property type="molecule type" value="Genomic_DNA"/>
</dbReference>
<protein>
    <recommendedName>
        <fullName evidence="1">non-specific serine/threonine protein kinase</fullName>
        <ecNumber evidence="1">2.7.11.1</ecNumber>
    </recommendedName>
</protein>
<dbReference type="FunFam" id="3.30.200.20:FF:000035">
    <property type="entry name" value="Serine/threonine protein kinase Stk1"/>
    <property type="match status" value="1"/>
</dbReference>
<proteinExistence type="predicted"/>
<keyword evidence="12" id="KW-0472">Membrane</keyword>
<dbReference type="InterPro" id="IPR017441">
    <property type="entry name" value="Protein_kinase_ATP_BS"/>
</dbReference>
<dbReference type="CDD" id="cd14014">
    <property type="entry name" value="STKc_PknB_like"/>
    <property type="match status" value="1"/>
</dbReference>
<organism evidence="15 18">
    <name type="scientific">Arthrobacter zhangbolii</name>
    <dbReference type="NCBI Taxonomy" id="2886936"/>
    <lineage>
        <taxon>Bacteria</taxon>
        <taxon>Bacillati</taxon>
        <taxon>Actinomycetota</taxon>
        <taxon>Actinomycetes</taxon>
        <taxon>Micrococcales</taxon>
        <taxon>Micrococcaceae</taxon>
        <taxon>Arthrobacter</taxon>
    </lineage>
</organism>
<dbReference type="InterPro" id="IPR011009">
    <property type="entry name" value="Kinase-like_dom_sf"/>
</dbReference>
<feature type="region of interest" description="Disordered" evidence="11">
    <location>
        <begin position="511"/>
        <end position="536"/>
    </location>
</feature>
<dbReference type="Proteomes" id="UP000829758">
    <property type="component" value="Chromosome"/>
</dbReference>
<evidence type="ECO:0000313" key="16">
    <source>
        <dbReference type="EMBL" id="UON92110.1"/>
    </source>
</evidence>
<dbReference type="Proteomes" id="UP001155145">
    <property type="component" value="Unassembled WGS sequence"/>
</dbReference>
<evidence type="ECO:0000313" key="15">
    <source>
        <dbReference type="EMBL" id="MCC3272010.1"/>
    </source>
</evidence>
<dbReference type="NCBIfam" id="NF033483">
    <property type="entry name" value="PknB_PASTA_kin"/>
    <property type="match status" value="1"/>
</dbReference>
<dbReference type="PROSITE" id="PS00107">
    <property type="entry name" value="PROTEIN_KINASE_ATP"/>
    <property type="match status" value="1"/>
</dbReference>
<dbReference type="PROSITE" id="PS51178">
    <property type="entry name" value="PASTA"/>
    <property type="match status" value="3"/>
</dbReference>
<dbReference type="Gene3D" id="3.30.200.20">
    <property type="entry name" value="Phosphorylase Kinase, domain 1"/>
    <property type="match status" value="1"/>
</dbReference>
<evidence type="ECO:0000313" key="18">
    <source>
        <dbReference type="Proteomes" id="UP001155145"/>
    </source>
</evidence>
<keyword evidence="12" id="KW-1133">Transmembrane helix</keyword>
<keyword evidence="12" id="KW-0812">Transmembrane</keyword>
<dbReference type="GO" id="GO:0045717">
    <property type="term" value="P:negative regulation of fatty acid biosynthetic process"/>
    <property type="evidence" value="ECO:0007669"/>
    <property type="project" value="UniProtKB-ARBA"/>
</dbReference>
<evidence type="ECO:0000256" key="9">
    <source>
        <dbReference type="ARBA" id="ARBA00048679"/>
    </source>
</evidence>
<feature type="domain" description="Protein kinase" evidence="13">
    <location>
        <begin position="22"/>
        <end position="288"/>
    </location>
</feature>
<feature type="region of interest" description="Disordered" evidence="11">
    <location>
        <begin position="302"/>
        <end position="379"/>
    </location>
</feature>
<dbReference type="Gene3D" id="3.30.10.20">
    <property type="match status" value="3"/>
</dbReference>
<comment type="catalytic activity">
    <reaction evidence="8">
        <text>L-threonyl-[protein] + ATP = O-phospho-L-threonyl-[protein] + ADP + H(+)</text>
        <dbReference type="Rhea" id="RHEA:46608"/>
        <dbReference type="Rhea" id="RHEA-COMP:11060"/>
        <dbReference type="Rhea" id="RHEA-COMP:11605"/>
        <dbReference type="ChEBI" id="CHEBI:15378"/>
        <dbReference type="ChEBI" id="CHEBI:30013"/>
        <dbReference type="ChEBI" id="CHEBI:30616"/>
        <dbReference type="ChEBI" id="CHEBI:61977"/>
        <dbReference type="ChEBI" id="CHEBI:456216"/>
        <dbReference type="EC" id="2.7.11.1"/>
    </reaction>
</comment>
<keyword evidence="7 10" id="KW-0067">ATP-binding</keyword>
<comment type="catalytic activity">
    <reaction evidence="9">
        <text>L-seryl-[protein] + ATP = O-phospho-L-seryl-[protein] + ADP + H(+)</text>
        <dbReference type="Rhea" id="RHEA:17989"/>
        <dbReference type="Rhea" id="RHEA-COMP:9863"/>
        <dbReference type="Rhea" id="RHEA-COMP:11604"/>
        <dbReference type="ChEBI" id="CHEBI:15378"/>
        <dbReference type="ChEBI" id="CHEBI:29999"/>
        <dbReference type="ChEBI" id="CHEBI:30616"/>
        <dbReference type="ChEBI" id="CHEBI:83421"/>
        <dbReference type="ChEBI" id="CHEBI:456216"/>
        <dbReference type="EC" id="2.7.11.1"/>
    </reaction>
</comment>
<dbReference type="InterPro" id="IPR005543">
    <property type="entry name" value="PASTA_dom"/>
</dbReference>
<evidence type="ECO:0000256" key="11">
    <source>
        <dbReference type="SAM" id="MobiDB-lite"/>
    </source>
</evidence>
<evidence type="ECO:0000256" key="6">
    <source>
        <dbReference type="ARBA" id="ARBA00022777"/>
    </source>
</evidence>
<dbReference type="SMART" id="SM00740">
    <property type="entry name" value="PASTA"/>
    <property type="match status" value="3"/>
</dbReference>
<feature type="transmembrane region" description="Helical" evidence="12">
    <location>
        <begin position="384"/>
        <end position="405"/>
    </location>
</feature>
<evidence type="ECO:0000256" key="7">
    <source>
        <dbReference type="ARBA" id="ARBA00022840"/>
    </source>
</evidence>
<evidence type="ECO:0000259" key="14">
    <source>
        <dbReference type="PROSITE" id="PS51178"/>
    </source>
</evidence>
<evidence type="ECO:0000259" key="13">
    <source>
        <dbReference type="PROSITE" id="PS50011"/>
    </source>
</evidence>
<dbReference type="SMART" id="SM00220">
    <property type="entry name" value="S_TKc"/>
    <property type="match status" value="1"/>
</dbReference>
<evidence type="ECO:0000256" key="1">
    <source>
        <dbReference type="ARBA" id="ARBA00012513"/>
    </source>
</evidence>
<dbReference type="InterPro" id="IPR008271">
    <property type="entry name" value="Ser/Thr_kinase_AS"/>
</dbReference>
<dbReference type="PROSITE" id="PS50011">
    <property type="entry name" value="PROTEIN_KINASE_DOM"/>
    <property type="match status" value="1"/>
</dbReference>
<feature type="domain" description="PASTA" evidence="14">
    <location>
        <begin position="414"/>
        <end position="481"/>
    </location>
</feature>
<reference evidence="15" key="1">
    <citation type="submission" date="2021-10" db="EMBL/GenBank/DDBJ databases">
        <title>Novel species in genus Arthrobacter.</title>
        <authorList>
            <person name="Liu Y."/>
        </authorList>
    </citation>
    <scope>NUCLEOTIDE SEQUENCE</scope>
    <source>
        <strain evidence="15">Zg-Y462</strain>
        <strain evidence="17">zg-Y462</strain>
    </source>
</reference>
<feature type="domain" description="PASTA" evidence="14">
    <location>
        <begin position="551"/>
        <end position="617"/>
    </location>
</feature>
<dbReference type="EMBL" id="CP094984">
    <property type="protein sequence ID" value="UON92110.1"/>
    <property type="molecule type" value="Genomic_DNA"/>
</dbReference>
<feature type="domain" description="PASTA" evidence="14">
    <location>
        <begin position="482"/>
        <end position="550"/>
    </location>
</feature>
<evidence type="ECO:0000256" key="4">
    <source>
        <dbReference type="ARBA" id="ARBA00022737"/>
    </source>
</evidence>
<keyword evidence="3" id="KW-0808">Transferase</keyword>
<evidence type="ECO:0000256" key="8">
    <source>
        <dbReference type="ARBA" id="ARBA00047899"/>
    </source>
</evidence>
<dbReference type="PANTHER" id="PTHR43289:SF6">
    <property type="entry name" value="SERINE_THREONINE-PROTEIN KINASE NEKL-3"/>
    <property type="match status" value="1"/>
</dbReference>
<feature type="compositionally biased region" description="Basic and acidic residues" evidence="11">
    <location>
        <begin position="353"/>
        <end position="364"/>
    </location>
</feature>
<dbReference type="FunFam" id="1.10.510.10:FF:000021">
    <property type="entry name" value="Serine/threonine protein kinase"/>
    <property type="match status" value="1"/>
</dbReference>
<keyword evidence="4" id="KW-0677">Repeat</keyword>
<dbReference type="GO" id="GO:0004674">
    <property type="term" value="F:protein serine/threonine kinase activity"/>
    <property type="evidence" value="ECO:0007669"/>
    <property type="project" value="UniProtKB-KW"/>
</dbReference>
<keyword evidence="17" id="KW-1185">Reference proteome</keyword>